<comment type="subunit">
    <text evidence="2">Heterohexamer of two PFD-alpha type and four PFD-beta type subunits.</text>
</comment>
<dbReference type="GO" id="GO:0005737">
    <property type="term" value="C:cytoplasm"/>
    <property type="evidence" value="ECO:0007669"/>
    <property type="project" value="TreeGrafter"/>
</dbReference>
<comment type="similarity">
    <text evidence="1">Belongs to the prefoldin subunit beta family.</text>
</comment>
<evidence type="ECO:0000313" key="5">
    <source>
        <dbReference type="Proteomes" id="UP001209878"/>
    </source>
</evidence>
<dbReference type="PANTHER" id="PTHR20903:SF0">
    <property type="entry name" value="PREFOLDIN SUBUNIT 1"/>
    <property type="match status" value="1"/>
</dbReference>
<dbReference type="Gene3D" id="1.10.287.370">
    <property type="match status" value="1"/>
</dbReference>
<dbReference type="EMBL" id="JAODUO010000041">
    <property type="protein sequence ID" value="KAK2192003.1"/>
    <property type="molecule type" value="Genomic_DNA"/>
</dbReference>
<dbReference type="GO" id="GO:0044183">
    <property type="term" value="F:protein folding chaperone"/>
    <property type="evidence" value="ECO:0007669"/>
    <property type="project" value="TreeGrafter"/>
</dbReference>
<dbReference type="PANTHER" id="PTHR20903">
    <property type="entry name" value="PREFOLDIN SUBUNIT 1-RELATED"/>
    <property type="match status" value="1"/>
</dbReference>
<dbReference type="InterPro" id="IPR002777">
    <property type="entry name" value="PFD_beta-like"/>
</dbReference>
<organism evidence="4 5">
    <name type="scientific">Ridgeia piscesae</name>
    <name type="common">Tubeworm</name>
    <dbReference type="NCBI Taxonomy" id="27915"/>
    <lineage>
        <taxon>Eukaryota</taxon>
        <taxon>Metazoa</taxon>
        <taxon>Spiralia</taxon>
        <taxon>Lophotrochozoa</taxon>
        <taxon>Annelida</taxon>
        <taxon>Polychaeta</taxon>
        <taxon>Sedentaria</taxon>
        <taxon>Canalipalpata</taxon>
        <taxon>Sabellida</taxon>
        <taxon>Siboglinidae</taxon>
        <taxon>Ridgeia</taxon>
    </lineage>
</organism>
<keyword evidence="3" id="KW-0143">Chaperone</keyword>
<evidence type="ECO:0000256" key="2">
    <source>
        <dbReference type="ARBA" id="ARBA00011695"/>
    </source>
</evidence>
<name>A0AAD9PC13_RIDPI</name>
<protein>
    <recommendedName>
        <fullName evidence="6">Prefoldin subunit 1</fullName>
    </recommendedName>
</protein>
<accession>A0AAD9PC13</accession>
<dbReference type="SUPFAM" id="SSF46579">
    <property type="entry name" value="Prefoldin"/>
    <property type="match status" value="1"/>
</dbReference>
<evidence type="ECO:0008006" key="6">
    <source>
        <dbReference type="Google" id="ProtNLM"/>
    </source>
</evidence>
<evidence type="ECO:0000256" key="3">
    <source>
        <dbReference type="ARBA" id="ARBA00023186"/>
    </source>
</evidence>
<gene>
    <name evidence="4" type="ORF">NP493_41g04035</name>
</gene>
<dbReference type="Proteomes" id="UP001209878">
    <property type="component" value="Unassembled WGS sequence"/>
</dbReference>
<dbReference type="InterPro" id="IPR009053">
    <property type="entry name" value="Prefoldin"/>
</dbReference>
<keyword evidence="5" id="KW-1185">Reference proteome</keyword>
<proteinExistence type="inferred from homology"/>
<dbReference type="CDD" id="cd23164">
    <property type="entry name" value="Prefoldin_1"/>
    <property type="match status" value="1"/>
</dbReference>
<reference evidence="4" key="1">
    <citation type="journal article" date="2023" name="Mol. Biol. Evol.">
        <title>Third-Generation Sequencing Reveals the Adaptive Role of the Epigenome in Three Deep-Sea Polychaetes.</title>
        <authorList>
            <person name="Perez M."/>
            <person name="Aroh O."/>
            <person name="Sun Y."/>
            <person name="Lan Y."/>
            <person name="Juniper S.K."/>
            <person name="Young C.R."/>
            <person name="Angers B."/>
            <person name="Qian P.Y."/>
        </authorList>
    </citation>
    <scope>NUCLEOTIDE SEQUENCE</scope>
    <source>
        <strain evidence="4">R07B-5</strain>
    </source>
</reference>
<comment type="caution">
    <text evidence="4">The sequence shown here is derived from an EMBL/GenBank/DDBJ whole genome shotgun (WGS) entry which is preliminary data.</text>
</comment>
<dbReference type="GO" id="GO:0016272">
    <property type="term" value="C:prefoldin complex"/>
    <property type="evidence" value="ECO:0007669"/>
    <property type="project" value="InterPro"/>
</dbReference>
<dbReference type="Pfam" id="PF01920">
    <property type="entry name" value="Prefoldin_2"/>
    <property type="match status" value="1"/>
</dbReference>
<sequence>MAVDQELKKAFQELQTKMISTTQQLKVSDMQVEQLKRQIAHSKLVEKEIAALPPDTRTYEGVGRMFILQPVDTIKKNIGDKVKANDEKIKTIQANKTYLERSIKESEDNLREMVLSKRKDAQK</sequence>
<dbReference type="GO" id="GO:0051082">
    <property type="term" value="F:unfolded protein binding"/>
    <property type="evidence" value="ECO:0007669"/>
    <property type="project" value="InterPro"/>
</dbReference>
<evidence type="ECO:0000313" key="4">
    <source>
        <dbReference type="EMBL" id="KAK2192003.1"/>
    </source>
</evidence>
<evidence type="ECO:0000256" key="1">
    <source>
        <dbReference type="ARBA" id="ARBA00008045"/>
    </source>
</evidence>
<dbReference type="AlphaFoldDB" id="A0AAD9PC13"/>